<organism evidence="2 3">
    <name type="scientific">Cutaneotrichosporon spelunceum</name>
    <dbReference type="NCBI Taxonomy" id="1672016"/>
    <lineage>
        <taxon>Eukaryota</taxon>
        <taxon>Fungi</taxon>
        <taxon>Dikarya</taxon>
        <taxon>Basidiomycota</taxon>
        <taxon>Agaricomycotina</taxon>
        <taxon>Tremellomycetes</taxon>
        <taxon>Trichosporonales</taxon>
        <taxon>Trichosporonaceae</taxon>
        <taxon>Cutaneotrichosporon</taxon>
    </lineage>
</organism>
<evidence type="ECO:0000313" key="3">
    <source>
        <dbReference type="Proteomes" id="UP001222932"/>
    </source>
</evidence>
<dbReference type="AlphaFoldDB" id="A0AAD3YCJ2"/>
<dbReference type="Gene3D" id="3.30.70.1060">
    <property type="entry name" value="Dimeric alpha+beta barrel"/>
    <property type="match status" value="1"/>
</dbReference>
<reference evidence="2" key="2">
    <citation type="submission" date="2023-06" db="EMBL/GenBank/DDBJ databases">
        <authorList>
            <person name="Kobayashi Y."/>
            <person name="Kayamori A."/>
            <person name="Aoki K."/>
            <person name="Shiwa Y."/>
            <person name="Fujita N."/>
            <person name="Sugita T."/>
            <person name="Iwasaki W."/>
            <person name="Tanaka N."/>
            <person name="Takashima M."/>
        </authorList>
    </citation>
    <scope>NUCLEOTIDE SEQUENCE</scope>
    <source>
        <strain evidence="2">HIS016</strain>
    </source>
</reference>
<dbReference type="Proteomes" id="UP001222932">
    <property type="component" value="Unassembled WGS sequence"/>
</dbReference>
<dbReference type="Pfam" id="PF03795">
    <property type="entry name" value="YCII"/>
    <property type="match status" value="1"/>
</dbReference>
<evidence type="ECO:0000313" key="2">
    <source>
        <dbReference type="EMBL" id="GMK57188.1"/>
    </source>
</evidence>
<dbReference type="PANTHER" id="PTHR33606:SF3">
    <property type="entry name" value="PROTEIN YCII"/>
    <property type="match status" value="1"/>
</dbReference>
<proteinExistence type="predicted"/>
<accession>A0AAD3YCJ2</accession>
<protein>
    <recommendedName>
        <fullName evidence="1">YCII-related domain-containing protein</fullName>
    </recommendedName>
</protein>
<dbReference type="InterPro" id="IPR005545">
    <property type="entry name" value="YCII"/>
</dbReference>
<reference evidence="2" key="1">
    <citation type="journal article" date="2023" name="BMC Genomics">
        <title>Chromosome-level genome assemblies of Cutaneotrichosporon spp. (Trichosporonales, Basidiomycota) reveal imbalanced evolution between nucleotide sequences and chromosome synteny.</title>
        <authorList>
            <person name="Kobayashi Y."/>
            <person name="Kayamori A."/>
            <person name="Aoki K."/>
            <person name="Shiwa Y."/>
            <person name="Matsutani M."/>
            <person name="Fujita N."/>
            <person name="Sugita T."/>
            <person name="Iwasaki W."/>
            <person name="Tanaka N."/>
            <person name="Takashima M."/>
        </authorList>
    </citation>
    <scope>NUCLEOTIDE SEQUENCE</scope>
    <source>
        <strain evidence="2">HIS016</strain>
    </source>
</reference>
<feature type="domain" description="YCII-related" evidence="1">
    <location>
        <begin position="31"/>
        <end position="127"/>
    </location>
</feature>
<dbReference type="InterPro" id="IPR011008">
    <property type="entry name" value="Dimeric_a/b-barrel"/>
</dbReference>
<dbReference type="EMBL" id="BTCM01000004">
    <property type="protein sequence ID" value="GMK57188.1"/>
    <property type="molecule type" value="Genomic_DNA"/>
</dbReference>
<name>A0AAD3YCJ2_9TREE</name>
<evidence type="ECO:0000259" key="1">
    <source>
        <dbReference type="Pfam" id="PF03795"/>
    </source>
</evidence>
<comment type="caution">
    <text evidence="2">The sequence shown here is derived from an EMBL/GenBank/DDBJ whole genome shotgun (WGS) entry which is preliminary data.</text>
</comment>
<dbReference type="InterPro" id="IPR051807">
    <property type="entry name" value="Sec-metab_biosynth-assoc"/>
</dbReference>
<keyword evidence="3" id="KW-1185">Reference proteome</keyword>
<sequence>MSRLSNPAPVTSALRGYSTAPTPPKMSLFFCYCPDRTEPDVLAKRLRVRAEHFEGYRALQAAGNAEFGRGYLPAPGDAMWAPDRLAVLPPNVQPMAGSVLMLRFPSLQEAWARVKADVYWTAGVWDHERAVVVQMIDPPAPGSVPGVEDAAAITGGMR</sequence>
<gene>
    <name evidence="2" type="ORF">CspeluHIS016_0400220</name>
</gene>
<dbReference type="PANTHER" id="PTHR33606">
    <property type="entry name" value="PROTEIN YCII"/>
    <property type="match status" value="1"/>
</dbReference>
<dbReference type="SUPFAM" id="SSF54909">
    <property type="entry name" value="Dimeric alpha+beta barrel"/>
    <property type="match status" value="1"/>
</dbReference>